<reference evidence="1" key="2">
    <citation type="submission" date="2018-10" db="EMBL/GenBank/DDBJ databases">
        <title>Effector identification in a new, highly contiguous assembly of the strawberry crown rot pathogen Phytophthora cactorum.</title>
        <authorList>
            <person name="Armitage A.D."/>
            <person name="Nellist C.F."/>
            <person name="Bates H."/>
            <person name="Vickerstaff R.J."/>
            <person name="Harrison R.J."/>
        </authorList>
    </citation>
    <scope>NUCLEOTIDE SEQUENCE</scope>
    <source>
        <strain evidence="1">4040</strain>
    </source>
</reference>
<dbReference type="Proteomes" id="UP000736787">
    <property type="component" value="Unassembled WGS sequence"/>
</dbReference>
<keyword evidence="3" id="KW-1185">Reference proteome</keyword>
<reference evidence="2 3" key="1">
    <citation type="submission" date="2018-01" db="EMBL/GenBank/DDBJ databases">
        <title>Draft genome of the strawberry crown rot pathogen Phytophthora cactorum.</title>
        <authorList>
            <person name="Armitage A.D."/>
            <person name="Lysoe E."/>
            <person name="Nellist C.F."/>
            <person name="Harrison R.J."/>
            <person name="Brurberg M.B."/>
        </authorList>
    </citation>
    <scope>NUCLEOTIDE SEQUENCE [LARGE SCALE GENOMIC DNA]</scope>
    <source>
        <strain evidence="2 3">10300</strain>
    </source>
</reference>
<comment type="caution">
    <text evidence="2">The sequence shown here is derived from an EMBL/GenBank/DDBJ whole genome shotgun (WGS) entry which is preliminary data.</text>
</comment>
<dbReference type="EMBL" id="MJFZ01000523">
    <property type="protein sequence ID" value="RAW27962.1"/>
    <property type="molecule type" value="Genomic_DNA"/>
</dbReference>
<gene>
    <name evidence="2" type="ORF">PC110_g15653</name>
    <name evidence="1" type="ORF">PC117_g24542</name>
</gene>
<dbReference type="VEuPathDB" id="FungiDB:PC110_g15653"/>
<dbReference type="AlphaFoldDB" id="A0A329RX25"/>
<evidence type="ECO:0000313" key="2">
    <source>
        <dbReference type="EMBL" id="RAW27962.1"/>
    </source>
</evidence>
<proteinExistence type="predicted"/>
<dbReference type="EMBL" id="RCMK01001671">
    <property type="protein sequence ID" value="KAG2890118.1"/>
    <property type="molecule type" value="Genomic_DNA"/>
</dbReference>
<sequence length="168" mass="18567">MLLLLCNTSTLQGPSSKTQPGFRVDVNLFAFVSDDEVLSSFQLSSSQLTPLSTLNFDQRIFERGMLHDGCCRVEMVGGVRNLGDDVVENGSNVGHSSPLLLQRHADKLENRQLIFAQSFETLHLGSSRQDNRVFYLEHDGTGTSPDFQEAVKHVECTAPPSDILTNQV</sequence>
<name>A0A329RX25_9STRA</name>
<dbReference type="Proteomes" id="UP000251314">
    <property type="component" value="Unassembled WGS sequence"/>
</dbReference>
<evidence type="ECO:0000313" key="1">
    <source>
        <dbReference type="EMBL" id="KAG2890118.1"/>
    </source>
</evidence>
<evidence type="ECO:0000313" key="3">
    <source>
        <dbReference type="Proteomes" id="UP000251314"/>
    </source>
</evidence>
<protein>
    <submittedName>
        <fullName evidence="2">Uncharacterized protein</fullName>
    </submittedName>
</protein>
<organism evidence="2 3">
    <name type="scientific">Phytophthora cactorum</name>
    <dbReference type="NCBI Taxonomy" id="29920"/>
    <lineage>
        <taxon>Eukaryota</taxon>
        <taxon>Sar</taxon>
        <taxon>Stramenopiles</taxon>
        <taxon>Oomycota</taxon>
        <taxon>Peronosporomycetes</taxon>
        <taxon>Peronosporales</taxon>
        <taxon>Peronosporaceae</taxon>
        <taxon>Phytophthora</taxon>
    </lineage>
</organism>
<accession>A0A329RX25</accession>